<proteinExistence type="predicted"/>
<feature type="binding site" evidence="6">
    <location>
        <position position="204"/>
    </location>
    <ligand>
        <name>Fe cation</name>
        <dbReference type="ChEBI" id="CHEBI:24875"/>
        <note>catalytic</note>
    </ligand>
</feature>
<dbReference type="GO" id="GO:0035516">
    <property type="term" value="F:broad specificity oxidative DNA demethylase activity"/>
    <property type="evidence" value="ECO:0007669"/>
    <property type="project" value="TreeGrafter"/>
</dbReference>
<keyword evidence="9" id="KW-1185">Reference proteome</keyword>
<dbReference type="GO" id="GO:0005737">
    <property type="term" value="C:cytoplasm"/>
    <property type="evidence" value="ECO:0007669"/>
    <property type="project" value="TreeGrafter"/>
</dbReference>
<dbReference type="GO" id="GO:0008168">
    <property type="term" value="F:methyltransferase activity"/>
    <property type="evidence" value="ECO:0007669"/>
    <property type="project" value="UniProtKB-KW"/>
</dbReference>
<keyword evidence="8" id="KW-0808">Transferase</keyword>
<dbReference type="InterPro" id="IPR037151">
    <property type="entry name" value="AlkB-like_sf"/>
</dbReference>
<reference evidence="8 9" key="1">
    <citation type="submission" date="2019-03" db="EMBL/GenBank/DDBJ databases">
        <title>Genomic Encyclopedia of Archaeal and Bacterial Type Strains, Phase II (KMG-II): from individual species to whole genera.</title>
        <authorList>
            <person name="Goeker M."/>
        </authorList>
    </citation>
    <scope>NUCLEOTIDE SEQUENCE [LARGE SCALE GENOMIC DNA]</scope>
    <source>
        <strain evidence="8 9">DSM 27697</strain>
    </source>
</reference>
<organism evidence="8 9">
    <name type="scientific">Marinobacterium mangrovicola</name>
    <dbReference type="NCBI Taxonomy" id="1476959"/>
    <lineage>
        <taxon>Bacteria</taxon>
        <taxon>Pseudomonadati</taxon>
        <taxon>Pseudomonadota</taxon>
        <taxon>Gammaproteobacteria</taxon>
        <taxon>Oceanospirillales</taxon>
        <taxon>Oceanospirillaceae</taxon>
        <taxon>Marinobacterium</taxon>
    </lineage>
</organism>
<dbReference type="NCBIfam" id="NF011930">
    <property type="entry name" value="PRK15401.1"/>
    <property type="match status" value="1"/>
</dbReference>
<evidence type="ECO:0000256" key="1">
    <source>
        <dbReference type="ARBA" id="ARBA00022723"/>
    </source>
</evidence>
<feature type="binding site" evidence="6">
    <location>
        <position position="148"/>
    </location>
    <ligand>
        <name>Fe cation</name>
        <dbReference type="ChEBI" id="CHEBI:24875"/>
        <note>catalytic</note>
    </ligand>
</feature>
<accession>A0A4R1GAG1</accession>
<dbReference type="InterPro" id="IPR005123">
    <property type="entry name" value="Oxoglu/Fe-dep_dioxygenase_dom"/>
</dbReference>
<dbReference type="Gene3D" id="2.60.120.590">
    <property type="entry name" value="Alpha-ketoglutarate-dependent dioxygenase AlkB-like"/>
    <property type="match status" value="1"/>
</dbReference>
<gene>
    <name evidence="8" type="ORF">CLV83_3914</name>
</gene>
<evidence type="ECO:0000313" key="8">
    <source>
        <dbReference type="EMBL" id="TCK03640.1"/>
    </source>
</evidence>
<keyword evidence="3" id="KW-0560">Oxidoreductase</keyword>
<dbReference type="GO" id="GO:0008198">
    <property type="term" value="F:ferrous iron binding"/>
    <property type="evidence" value="ECO:0007669"/>
    <property type="project" value="TreeGrafter"/>
</dbReference>
<keyword evidence="4 6" id="KW-0408">Iron</keyword>
<sequence length="235" mass="26282">MGKFFDFFIHRYGFFAHMINNDLFTTPDRLFIEQDSWLFKGYAAQSTAWILPALREVLRYSPLRQMQVPGGHRMSVRTSSCGSLGWISDLSGYRYSEIDPMTGRPWPEIPAALLDLVSTGAAAADYPGFIPDSCLINCYRPGAKMGLHQDKDEQDRSAPIVSLSFGLPVTFMFGGLNRRDPVKRFPLEHGDMLVWGGASRMVYHGVAPLAQGEHPEIGALRLNLTFRRAGGEAQH</sequence>
<dbReference type="Proteomes" id="UP000294546">
    <property type="component" value="Unassembled WGS sequence"/>
</dbReference>
<feature type="binding site" evidence="5">
    <location>
        <position position="152"/>
    </location>
    <ligand>
        <name>substrate</name>
    </ligand>
</feature>
<dbReference type="PROSITE" id="PS51471">
    <property type="entry name" value="FE2OG_OXY"/>
    <property type="match status" value="1"/>
</dbReference>
<dbReference type="SUPFAM" id="SSF51197">
    <property type="entry name" value="Clavaminate synthase-like"/>
    <property type="match status" value="1"/>
</dbReference>
<comment type="caution">
    <text evidence="8">The sequence shown here is derived from an EMBL/GenBank/DDBJ whole genome shotgun (WGS) entry which is preliminary data.</text>
</comment>
<feature type="binding site" evidence="5">
    <location>
        <begin position="137"/>
        <end position="139"/>
    </location>
    <ligand>
        <name>2-oxoglutarate</name>
        <dbReference type="ChEBI" id="CHEBI:16810"/>
    </ligand>
</feature>
<keyword evidence="2" id="KW-0223">Dioxygenase</keyword>
<evidence type="ECO:0000256" key="6">
    <source>
        <dbReference type="PIRSR" id="PIRSR604574-2"/>
    </source>
</evidence>
<dbReference type="InterPro" id="IPR004574">
    <property type="entry name" value="Alkb"/>
</dbReference>
<dbReference type="PANTHER" id="PTHR16557">
    <property type="entry name" value="ALKYLATED DNA REPAIR PROTEIN ALKB-RELATED"/>
    <property type="match status" value="1"/>
</dbReference>
<evidence type="ECO:0000256" key="5">
    <source>
        <dbReference type="PIRSR" id="PIRSR604574-1"/>
    </source>
</evidence>
<dbReference type="AlphaFoldDB" id="A0A4R1GAG1"/>
<evidence type="ECO:0000256" key="3">
    <source>
        <dbReference type="ARBA" id="ARBA00023002"/>
    </source>
</evidence>
<name>A0A4R1GAG1_9GAMM</name>
<dbReference type="Pfam" id="PF13532">
    <property type="entry name" value="2OG-FeII_Oxy_2"/>
    <property type="match status" value="1"/>
</dbReference>
<feature type="domain" description="Fe2OG dioxygenase" evidence="7">
    <location>
        <begin position="130"/>
        <end position="230"/>
    </location>
</feature>
<evidence type="ECO:0000256" key="2">
    <source>
        <dbReference type="ARBA" id="ARBA00022964"/>
    </source>
</evidence>
<comment type="cofactor">
    <cofactor evidence="6">
        <name>Fe(2+)</name>
        <dbReference type="ChEBI" id="CHEBI:29033"/>
    </cofactor>
    <text evidence="6">Binds 1 Fe(2+) ion per subunit.</text>
</comment>
<feature type="binding site" evidence="5">
    <location>
        <position position="178"/>
    </location>
    <ligand>
        <name>substrate</name>
    </ligand>
</feature>
<dbReference type="GO" id="GO:0032259">
    <property type="term" value="P:methylation"/>
    <property type="evidence" value="ECO:0007669"/>
    <property type="project" value="UniProtKB-KW"/>
</dbReference>
<dbReference type="InterPro" id="IPR027450">
    <property type="entry name" value="AlkB-like"/>
</dbReference>
<evidence type="ECO:0000313" key="9">
    <source>
        <dbReference type="Proteomes" id="UP000294546"/>
    </source>
</evidence>
<feature type="binding site" evidence="5">
    <location>
        <begin position="221"/>
        <end position="227"/>
    </location>
    <ligand>
        <name>2-oxoglutarate</name>
        <dbReference type="ChEBI" id="CHEBI:16810"/>
    </ligand>
</feature>
<feature type="binding site" evidence="5">
    <location>
        <begin position="93"/>
        <end position="95"/>
    </location>
    <ligand>
        <name>substrate</name>
    </ligand>
</feature>
<protein>
    <submittedName>
        <fullName evidence="8">Alkylated DNA repair protein (DNA oxidative demethylase)</fullName>
    </submittedName>
</protein>
<feature type="binding site" evidence="6">
    <location>
        <position position="150"/>
    </location>
    <ligand>
        <name>Fe cation</name>
        <dbReference type="ChEBI" id="CHEBI:24875"/>
        <note>catalytic</note>
    </ligand>
</feature>
<feature type="binding site" evidence="5">
    <location>
        <position position="86"/>
    </location>
    <ligand>
        <name>substrate</name>
    </ligand>
</feature>
<dbReference type="PANTHER" id="PTHR16557:SF2">
    <property type="entry name" value="NUCLEIC ACID DIOXYGENASE ALKBH1"/>
    <property type="match status" value="1"/>
</dbReference>
<dbReference type="EMBL" id="SMFU01000012">
    <property type="protein sequence ID" value="TCK03640.1"/>
    <property type="molecule type" value="Genomic_DNA"/>
</dbReference>
<dbReference type="GO" id="GO:0035513">
    <property type="term" value="P:oxidative RNA demethylation"/>
    <property type="evidence" value="ECO:0007669"/>
    <property type="project" value="TreeGrafter"/>
</dbReference>
<keyword evidence="8" id="KW-0489">Methyltransferase</keyword>
<keyword evidence="1 6" id="KW-0479">Metal-binding</keyword>
<evidence type="ECO:0000259" key="7">
    <source>
        <dbReference type="PROSITE" id="PS51471"/>
    </source>
</evidence>
<evidence type="ECO:0000256" key="4">
    <source>
        <dbReference type="ARBA" id="ARBA00023004"/>
    </source>
</evidence>
<dbReference type="GO" id="GO:0035515">
    <property type="term" value="F:oxidative RNA demethylase activity"/>
    <property type="evidence" value="ECO:0007669"/>
    <property type="project" value="TreeGrafter"/>
</dbReference>